<protein>
    <submittedName>
        <fullName evidence="1">Uncharacterized protein</fullName>
    </submittedName>
</protein>
<gene>
    <name evidence="1" type="ORF">CALVIDRAFT_216409</name>
</gene>
<organism evidence="1 2">
    <name type="scientific">Calocera viscosa (strain TUFC12733)</name>
    <dbReference type="NCBI Taxonomy" id="1330018"/>
    <lineage>
        <taxon>Eukaryota</taxon>
        <taxon>Fungi</taxon>
        <taxon>Dikarya</taxon>
        <taxon>Basidiomycota</taxon>
        <taxon>Agaricomycotina</taxon>
        <taxon>Dacrymycetes</taxon>
        <taxon>Dacrymycetales</taxon>
        <taxon>Dacrymycetaceae</taxon>
        <taxon>Calocera</taxon>
    </lineage>
</organism>
<name>A0A167RGK2_CALVF</name>
<evidence type="ECO:0000313" key="2">
    <source>
        <dbReference type="Proteomes" id="UP000076738"/>
    </source>
</evidence>
<accession>A0A167RGK2</accession>
<sequence length="197" mass="21812">MSRYVAAQHTRARDRTSVVRTIGHTFRLDSAPKRFAGASPPPPGMGRSWIQWTRPLIPAGDVAASQRYRRAGAAWPAHGLLCNSCTMKVPPRLLGRIIRYKYTPHVAEKDRGLCAHLLKSRVIYTCVVKLGCTLCNESSDDVARNTRSPKYLTAGRRSPKRWTVSVGLHWARDMTPAMMDGGCMPDGIAALVKTGRE</sequence>
<reference evidence="1 2" key="1">
    <citation type="journal article" date="2016" name="Mol. Biol. Evol.">
        <title>Comparative Genomics of Early-Diverging Mushroom-Forming Fungi Provides Insights into the Origins of Lignocellulose Decay Capabilities.</title>
        <authorList>
            <person name="Nagy L.G."/>
            <person name="Riley R."/>
            <person name="Tritt A."/>
            <person name="Adam C."/>
            <person name="Daum C."/>
            <person name="Floudas D."/>
            <person name="Sun H."/>
            <person name="Yadav J.S."/>
            <person name="Pangilinan J."/>
            <person name="Larsson K.H."/>
            <person name="Matsuura K."/>
            <person name="Barry K."/>
            <person name="Labutti K."/>
            <person name="Kuo R."/>
            <person name="Ohm R.A."/>
            <person name="Bhattacharya S.S."/>
            <person name="Shirouzu T."/>
            <person name="Yoshinaga Y."/>
            <person name="Martin F.M."/>
            <person name="Grigoriev I.V."/>
            <person name="Hibbett D.S."/>
        </authorList>
    </citation>
    <scope>NUCLEOTIDE SEQUENCE [LARGE SCALE GENOMIC DNA]</scope>
    <source>
        <strain evidence="1 2">TUFC12733</strain>
    </source>
</reference>
<dbReference type="EMBL" id="KV417268">
    <property type="protein sequence ID" value="KZP00884.1"/>
    <property type="molecule type" value="Genomic_DNA"/>
</dbReference>
<dbReference type="AlphaFoldDB" id="A0A167RGK2"/>
<keyword evidence="2" id="KW-1185">Reference proteome</keyword>
<dbReference type="Proteomes" id="UP000076738">
    <property type="component" value="Unassembled WGS sequence"/>
</dbReference>
<proteinExistence type="predicted"/>
<evidence type="ECO:0000313" key="1">
    <source>
        <dbReference type="EMBL" id="KZP00884.1"/>
    </source>
</evidence>